<gene>
    <name evidence="1" type="ORF">GF068_09255</name>
</gene>
<evidence type="ECO:0000313" key="1">
    <source>
        <dbReference type="EMBL" id="MRG92112.1"/>
    </source>
</evidence>
<sequence>MAHVERTPYAGELEISATDAKDILFDLPDHATKALKHEKDGVDEAEAELAVALPKYAGVLGIAPEMMQRIEDSTKKITLLRSKRGRVRKLEEVLRESELLHEDEREALLSIIAETVKKTSARLDPSVKAAFEKTLKYVSQTADKAAATRRKRKAAESGRVG</sequence>
<reference evidence="1 2" key="1">
    <citation type="submission" date="2019-10" db="EMBL/GenBank/DDBJ databases">
        <title>A soil myxobacterium in the family Polyangiaceae.</title>
        <authorList>
            <person name="Li Y."/>
            <person name="Wang J."/>
        </authorList>
    </citation>
    <scope>NUCLEOTIDE SEQUENCE [LARGE SCALE GENOMIC DNA]</scope>
    <source>
        <strain evidence="1 2">DSM 14734</strain>
    </source>
</reference>
<dbReference type="RefSeq" id="WP_153818941.1">
    <property type="nucleotide sequence ID" value="NZ_WJIE01000002.1"/>
</dbReference>
<proteinExistence type="predicted"/>
<dbReference type="EMBL" id="WJIE01000002">
    <property type="protein sequence ID" value="MRG92112.1"/>
    <property type="molecule type" value="Genomic_DNA"/>
</dbReference>
<dbReference type="OrthoDB" id="5516952at2"/>
<comment type="caution">
    <text evidence="1">The sequence shown here is derived from an EMBL/GenBank/DDBJ whole genome shotgun (WGS) entry which is preliminary data.</text>
</comment>
<name>A0A6N7PJ25_9BACT</name>
<accession>A0A6N7PJ25</accession>
<organism evidence="1 2">
    <name type="scientific">Polyangium spumosum</name>
    <dbReference type="NCBI Taxonomy" id="889282"/>
    <lineage>
        <taxon>Bacteria</taxon>
        <taxon>Pseudomonadati</taxon>
        <taxon>Myxococcota</taxon>
        <taxon>Polyangia</taxon>
        <taxon>Polyangiales</taxon>
        <taxon>Polyangiaceae</taxon>
        <taxon>Polyangium</taxon>
    </lineage>
</organism>
<dbReference type="AlphaFoldDB" id="A0A6N7PJ25"/>
<keyword evidence="2" id="KW-1185">Reference proteome</keyword>
<dbReference type="Proteomes" id="UP000440224">
    <property type="component" value="Unassembled WGS sequence"/>
</dbReference>
<evidence type="ECO:0000313" key="2">
    <source>
        <dbReference type="Proteomes" id="UP000440224"/>
    </source>
</evidence>
<protein>
    <submittedName>
        <fullName evidence="1">Uncharacterized protein</fullName>
    </submittedName>
</protein>